<dbReference type="AlphaFoldDB" id="A0A9D4NG93"/>
<keyword evidence="3" id="KW-1185">Reference proteome</keyword>
<organism evidence="2 3">
    <name type="scientific">Dreissena polymorpha</name>
    <name type="common">Zebra mussel</name>
    <name type="synonym">Mytilus polymorpha</name>
    <dbReference type="NCBI Taxonomy" id="45954"/>
    <lineage>
        <taxon>Eukaryota</taxon>
        <taxon>Metazoa</taxon>
        <taxon>Spiralia</taxon>
        <taxon>Lophotrochozoa</taxon>
        <taxon>Mollusca</taxon>
        <taxon>Bivalvia</taxon>
        <taxon>Autobranchia</taxon>
        <taxon>Heteroconchia</taxon>
        <taxon>Euheterodonta</taxon>
        <taxon>Imparidentia</taxon>
        <taxon>Neoheterodontei</taxon>
        <taxon>Myida</taxon>
        <taxon>Dreissenoidea</taxon>
        <taxon>Dreissenidae</taxon>
        <taxon>Dreissena</taxon>
    </lineage>
</organism>
<feature type="compositionally biased region" description="Polar residues" evidence="1">
    <location>
        <begin position="1"/>
        <end position="10"/>
    </location>
</feature>
<gene>
    <name evidence="2" type="ORF">DPMN_017952</name>
</gene>
<evidence type="ECO:0000256" key="1">
    <source>
        <dbReference type="SAM" id="MobiDB-lite"/>
    </source>
</evidence>
<proteinExistence type="predicted"/>
<evidence type="ECO:0000313" key="2">
    <source>
        <dbReference type="EMBL" id="KAH3893800.1"/>
    </source>
</evidence>
<sequence>MCSRTNSIPRTDNKTKQSERGIRRTNEDYGRKCVNPSPQTFDQVAALRASPKTPPIILGSTVRLIII</sequence>
<accession>A0A9D4NG93</accession>
<comment type="caution">
    <text evidence="2">The sequence shown here is derived from an EMBL/GenBank/DDBJ whole genome shotgun (WGS) entry which is preliminary data.</text>
</comment>
<dbReference type="EMBL" id="JAIWYP010000001">
    <property type="protein sequence ID" value="KAH3893800.1"/>
    <property type="molecule type" value="Genomic_DNA"/>
</dbReference>
<feature type="region of interest" description="Disordered" evidence="1">
    <location>
        <begin position="1"/>
        <end position="36"/>
    </location>
</feature>
<protein>
    <submittedName>
        <fullName evidence="2">Uncharacterized protein</fullName>
    </submittedName>
</protein>
<feature type="compositionally biased region" description="Basic and acidic residues" evidence="1">
    <location>
        <begin position="11"/>
        <end position="31"/>
    </location>
</feature>
<dbReference type="Proteomes" id="UP000828390">
    <property type="component" value="Unassembled WGS sequence"/>
</dbReference>
<reference evidence="2" key="2">
    <citation type="submission" date="2020-11" db="EMBL/GenBank/DDBJ databases">
        <authorList>
            <person name="McCartney M.A."/>
            <person name="Auch B."/>
            <person name="Kono T."/>
            <person name="Mallez S."/>
            <person name="Becker A."/>
            <person name="Gohl D.M."/>
            <person name="Silverstein K.A.T."/>
            <person name="Koren S."/>
            <person name="Bechman K.B."/>
            <person name="Herman A."/>
            <person name="Abrahante J.E."/>
            <person name="Garbe J."/>
        </authorList>
    </citation>
    <scope>NUCLEOTIDE SEQUENCE</scope>
    <source>
        <strain evidence="2">Duluth1</strain>
        <tissue evidence="2">Whole animal</tissue>
    </source>
</reference>
<evidence type="ECO:0000313" key="3">
    <source>
        <dbReference type="Proteomes" id="UP000828390"/>
    </source>
</evidence>
<name>A0A9D4NG93_DREPO</name>
<reference evidence="2" key="1">
    <citation type="journal article" date="2019" name="bioRxiv">
        <title>The Genome of the Zebra Mussel, Dreissena polymorpha: A Resource for Invasive Species Research.</title>
        <authorList>
            <person name="McCartney M.A."/>
            <person name="Auch B."/>
            <person name="Kono T."/>
            <person name="Mallez S."/>
            <person name="Zhang Y."/>
            <person name="Obille A."/>
            <person name="Becker A."/>
            <person name="Abrahante J.E."/>
            <person name="Garbe J."/>
            <person name="Badalamenti J.P."/>
            <person name="Herman A."/>
            <person name="Mangelson H."/>
            <person name="Liachko I."/>
            <person name="Sullivan S."/>
            <person name="Sone E.D."/>
            <person name="Koren S."/>
            <person name="Silverstein K.A.T."/>
            <person name="Beckman K.B."/>
            <person name="Gohl D.M."/>
        </authorList>
    </citation>
    <scope>NUCLEOTIDE SEQUENCE</scope>
    <source>
        <strain evidence="2">Duluth1</strain>
        <tissue evidence="2">Whole animal</tissue>
    </source>
</reference>